<dbReference type="RefSeq" id="WP_192755384.1">
    <property type="nucleotide sequence ID" value="NZ_BAABJL010000005.1"/>
</dbReference>
<protein>
    <submittedName>
        <fullName evidence="2">Enzyme related to lactoylglutathione lyase</fullName>
    </submittedName>
</protein>
<feature type="domain" description="VOC" evidence="1">
    <location>
        <begin position="10"/>
        <end position="125"/>
    </location>
</feature>
<dbReference type="PROSITE" id="PS51819">
    <property type="entry name" value="VOC"/>
    <property type="match status" value="1"/>
</dbReference>
<dbReference type="Proteomes" id="UP000638648">
    <property type="component" value="Unassembled WGS sequence"/>
</dbReference>
<dbReference type="EMBL" id="JADBEM010000001">
    <property type="protein sequence ID" value="MBE1612312.1"/>
    <property type="molecule type" value="Genomic_DNA"/>
</dbReference>
<dbReference type="GO" id="GO:0016829">
    <property type="term" value="F:lyase activity"/>
    <property type="evidence" value="ECO:0007669"/>
    <property type="project" value="UniProtKB-KW"/>
</dbReference>
<evidence type="ECO:0000313" key="3">
    <source>
        <dbReference type="Proteomes" id="UP000638648"/>
    </source>
</evidence>
<dbReference type="CDD" id="cd07247">
    <property type="entry name" value="SgaA_N_like"/>
    <property type="match status" value="2"/>
</dbReference>
<sequence>MRRTDFADGAPCWVDATVPDLEQARRFYGGVFGWAFADQGADSGHYTVCLADDTPVAALMPPQPQPDGAPPLWNVYLATSDVDTAARTAAHHDGKMIMNPMDVPDSGRMAVLMDPMGATFGMWQGREHRGAGKWGDPGSVAWNELATPDSVRADAFYQAVFDYDEQVPIGDETFDYSVWKAGGHEVCGRWQTTDMSPQWITYFAVTDTDDALEEVSRLSGEILSMPQDTPHGRIAQVRDPLGLRFQVVGPVRTAA</sequence>
<evidence type="ECO:0000313" key="2">
    <source>
        <dbReference type="EMBL" id="MBE1612312.1"/>
    </source>
</evidence>
<gene>
    <name evidence="2" type="ORF">HEB94_009160</name>
</gene>
<comment type="caution">
    <text evidence="2">The sequence shown here is derived from an EMBL/GenBank/DDBJ whole genome shotgun (WGS) entry which is preliminary data.</text>
</comment>
<dbReference type="Gene3D" id="3.10.180.10">
    <property type="entry name" value="2,3-Dihydroxybiphenyl 1,2-Dioxygenase, domain 1"/>
    <property type="match status" value="2"/>
</dbReference>
<dbReference type="InterPro" id="IPR037523">
    <property type="entry name" value="VOC_core"/>
</dbReference>
<accession>A0A927NB78</accession>
<dbReference type="AlphaFoldDB" id="A0A927NB78"/>
<dbReference type="SUPFAM" id="SSF54593">
    <property type="entry name" value="Glyoxalase/Bleomycin resistance protein/Dihydroxybiphenyl dioxygenase"/>
    <property type="match status" value="2"/>
</dbReference>
<keyword evidence="3" id="KW-1185">Reference proteome</keyword>
<dbReference type="InterPro" id="IPR052164">
    <property type="entry name" value="Anthracycline_SecMetBiosynth"/>
</dbReference>
<proteinExistence type="predicted"/>
<dbReference type="PANTHER" id="PTHR33993:SF14">
    <property type="entry name" value="GB|AAF24581.1"/>
    <property type="match status" value="1"/>
</dbReference>
<keyword evidence="2" id="KW-0456">Lyase</keyword>
<dbReference type="Pfam" id="PF00903">
    <property type="entry name" value="Glyoxalase"/>
    <property type="match status" value="1"/>
</dbReference>
<dbReference type="PANTHER" id="PTHR33993">
    <property type="entry name" value="GLYOXALASE-RELATED"/>
    <property type="match status" value="1"/>
</dbReference>
<name>A0A927NB78_9ACTN</name>
<organism evidence="2 3">
    <name type="scientific">Actinopolymorpha pittospori</name>
    <dbReference type="NCBI Taxonomy" id="648752"/>
    <lineage>
        <taxon>Bacteria</taxon>
        <taxon>Bacillati</taxon>
        <taxon>Actinomycetota</taxon>
        <taxon>Actinomycetes</taxon>
        <taxon>Propionibacteriales</taxon>
        <taxon>Actinopolymorphaceae</taxon>
        <taxon>Actinopolymorpha</taxon>
    </lineage>
</organism>
<evidence type="ECO:0000259" key="1">
    <source>
        <dbReference type="PROSITE" id="PS51819"/>
    </source>
</evidence>
<dbReference type="InterPro" id="IPR004360">
    <property type="entry name" value="Glyas_Fos-R_dOase_dom"/>
</dbReference>
<dbReference type="InterPro" id="IPR029068">
    <property type="entry name" value="Glyas_Bleomycin-R_OHBP_Dase"/>
</dbReference>
<reference evidence="2" key="1">
    <citation type="submission" date="2020-10" db="EMBL/GenBank/DDBJ databases">
        <title>Sequencing the genomes of 1000 actinobacteria strains.</title>
        <authorList>
            <person name="Klenk H.-P."/>
        </authorList>
    </citation>
    <scope>NUCLEOTIDE SEQUENCE</scope>
    <source>
        <strain evidence="2">DSM 45354</strain>
    </source>
</reference>